<evidence type="ECO:0000256" key="15">
    <source>
        <dbReference type="PIRNR" id="PIRNR004491"/>
    </source>
</evidence>
<dbReference type="GO" id="GO:0009231">
    <property type="term" value="P:riboflavin biosynthetic process"/>
    <property type="evidence" value="ECO:0007669"/>
    <property type="project" value="InterPro"/>
</dbReference>
<organism evidence="17 18">
    <name type="scientific">Haliangium ochraceum (strain DSM 14365 / JCM 11303 / SMP-2)</name>
    <dbReference type="NCBI Taxonomy" id="502025"/>
    <lineage>
        <taxon>Bacteria</taxon>
        <taxon>Pseudomonadati</taxon>
        <taxon>Myxococcota</taxon>
        <taxon>Polyangia</taxon>
        <taxon>Haliangiales</taxon>
        <taxon>Kofleriaceae</taxon>
        <taxon>Haliangium</taxon>
    </lineage>
</organism>
<dbReference type="InterPro" id="IPR023465">
    <property type="entry name" value="Riboflavin_kinase_dom_sf"/>
</dbReference>
<evidence type="ECO:0000256" key="7">
    <source>
        <dbReference type="ARBA" id="ARBA00022695"/>
    </source>
</evidence>
<dbReference type="NCBIfam" id="NF004160">
    <property type="entry name" value="PRK05627.1-3"/>
    <property type="match status" value="1"/>
</dbReference>
<accession>D0LJC7</accession>
<keyword evidence="6 15" id="KW-0808">Transferase</keyword>
<dbReference type="HOGENOM" id="CLU_048437_0_0_7"/>
<keyword evidence="12" id="KW-0511">Multifunctional enzyme</keyword>
<comment type="pathway">
    <text evidence="2 15">Cofactor biosynthesis; FAD biosynthesis; FAD from FMN: step 1/1.</text>
</comment>
<comment type="similarity">
    <text evidence="15">Belongs to the ribF family.</text>
</comment>
<keyword evidence="9 15" id="KW-0418">Kinase</keyword>
<dbReference type="Proteomes" id="UP000001880">
    <property type="component" value="Chromosome"/>
</dbReference>
<dbReference type="PIRSF" id="PIRSF004491">
    <property type="entry name" value="FAD_Synth"/>
    <property type="match status" value="1"/>
</dbReference>
<dbReference type="Gene3D" id="2.40.30.30">
    <property type="entry name" value="Riboflavin kinase-like"/>
    <property type="match status" value="1"/>
</dbReference>
<evidence type="ECO:0000256" key="13">
    <source>
        <dbReference type="ARBA" id="ARBA00047880"/>
    </source>
</evidence>
<dbReference type="STRING" id="502025.Hoch_2437"/>
<evidence type="ECO:0000256" key="1">
    <source>
        <dbReference type="ARBA" id="ARBA00002121"/>
    </source>
</evidence>
<dbReference type="SMART" id="SM00904">
    <property type="entry name" value="Flavokinase"/>
    <property type="match status" value="1"/>
</dbReference>
<evidence type="ECO:0000313" key="18">
    <source>
        <dbReference type="Proteomes" id="UP000001880"/>
    </source>
</evidence>
<dbReference type="Pfam" id="PF06574">
    <property type="entry name" value="FAD_syn"/>
    <property type="match status" value="1"/>
</dbReference>
<evidence type="ECO:0000259" key="16">
    <source>
        <dbReference type="SMART" id="SM00904"/>
    </source>
</evidence>
<dbReference type="SUPFAM" id="SSF82114">
    <property type="entry name" value="Riboflavin kinase-like"/>
    <property type="match status" value="1"/>
</dbReference>
<evidence type="ECO:0000256" key="11">
    <source>
        <dbReference type="ARBA" id="ARBA00022840"/>
    </source>
</evidence>
<protein>
    <recommendedName>
        <fullName evidence="15">Riboflavin biosynthesis protein</fullName>
    </recommendedName>
    <domain>
        <recommendedName>
            <fullName evidence="15">Riboflavin kinase</fullName>
            <ecNumber evidence="15">2.7.1.26</ecNumber>
        </recommendedName>
        <alternativeName>
            <fullName evidence="15">Flavokinase</fullName>
        </alternativeName>
    </domain>
    <domain>
        <recommendedName>
            <fullName evidence="15">FMN adenylyltransferase</fullName>
            <ecNumber evidence="15">2.7.7.2</ecNumber>
        </recommendedName>
        <alternativeName>
            <fullName evidence="15">FAD pyrophosphorylase</fullName>
        </alternativeName>
        <alternativeName>
            <fullName evidence="15">FAD synthase</fullName>
        </alternativeName>
    </domain>
</protein>
<keyword evidence="5 15" id="KW-0288">FMN</keyword>
<dbReference type="UniPathway" id="UPA00276">
    <property type="reaction ID" value="UER00406"/>
</dbReference>
<evidence type="ECO:0000256" key="2">
    <source>
        <dbReference type="ARBA" id="ARBA00004726"/>
    </source>
</evidence>
<dbReference type="InterPro" id="IPR002606">
    <property type="entry name" value="Riboflavin_kinase_bac"/>
</dbReference>
<dbReference type="Pfam" id="PF01687">
    <property type="entry name" value="Flavokinase"/>
    <property type="match status" value="1"/>
</dbReference>
<dbReference type="OrthoDB" id="9803667at2"/>
<evidence type="ECO:0000256" key="14">
    <source>
        <dbReference type="ARBA" id="ARBA00049494"/>
    </source>
</evidence>
<dbReference type="InterPro" id="IPR015864">
    <property type="entry name" value="FAD_synthase"/>
</dbReference>
<dbReference type="InterPro" id="IPR023468">
    <property type="entry name" value="Riboflavin_kinase"/>
</dbReference>
<evidence type="ECO:0000256" key="5">
    <source>
        <dbReference type="ARBA" id="ARBA00022643"/>
    </source>
</evidence>
<keyword evidence="10 15" id="KW-0274">FAD</keyword>
<dbReference type="GO" id="GO:0005524">
    <property type="term" value="F:ATP binding"/>
    <property type="evidence" value="ECO:0007669"/>
    <property type="project" value="UniProtKB-UniRule"/>
</dbReference>
<dbReference type="InterPro" id="IPR015865">
    <property type="entry name" value="Riboflavin_kinase_bac/euk"/>
</dbReference>
<keyword evidence="4 15" id="KW-0285">Flavoprotein</keyword>
<dbReference type="KEGG" id="hoh:Hoch_2437"/>
<dbReference type="InterPro" id="IPR014729">
    <property type="entry name" value="Rossmann-like_a/b/a_fold"/>
</dbReference>
<evidence type="ECO:0000256" key="10">
    <source>
        <dbReference type="ARBA" id="ARBA00022827"/>
    </source>
</evidence>
<dbReference type="GO" id="GO:0003919">
    <property type="term" value="F:FMN adenylyltransferase activity"/>
    <property type="evidence" value="ECO:0007669"/>
    <property type="project" value="UniProtKB-UniRule"/>
</dbReference>
<dbReference type="NCBIfam" id="TIGR00083">
    <property type="entry name" value="ribF"/>
    <property type="match status" value="1"/>
</dbReference>
<comment type="function">
    <text evidence="1">Catalyzes the phosphorylation of riboflavin to FMN followed by the adenylation of FMN to FAD.</text>
</comment>
<evidence type="ECO:0000313" key="17">
    <source>
        <dbReference type="EMBL" id="ACY14974.1"/>
    </source>
</evidence>
<comment type="catalytic activity">
    <reaction evidence="13 15">
        <text>riboflavin + ATP = FMN + ADP + H(+)</text>
        <dbReference type="Rhea" id="RHEA:14357"/>
        <dbReference type="ChEBI" id="CHEBI:15378"/>
        <dbReference type="ChEBI" id="CHEBI:30616"/>
        <dbReference type="ChEBI" id="CHEBI:57986"/>
        <dbReference type="ChEBI" id="CHEBI:58210"/>
        <dbReference type="ChEBI" id="CHEBI:456216"/>
        <dbReference type="EC" id="2.7.1.26"/>
    </reaction>
</comment>
<keyword evidence="7 15" id="KW-0548">Nucleotidyltransferase</keyword>
<dbReference type="RefSeq" id="WP_012827582.1">
    <property type="nucleotide sequence ID" value="NC_013440.1"/>
</dbReference>
<dbReference type="EMBL" id="CP001804">
    <property type="protein sequence ID" value="ACY14974.1"/>
    <property type="molecule type" value="Genomic_DNA"/>
</dbReference>
<evidence type="ECO:0000256" key="4">
    <source>
        <dbReference type="ARBA" id="ARBA00022630"/>
    </source>
</evidence>
<dbReference type="PANTHER" id="PTHR22749">
    <property type="entry name" value="RIBOFLAVIN KINASE/FMN ADENYLYLTRANSFERASE"/>
    <property type="match status" value="1"/>
</dbReference>
<name>D0LJC7_HALO1</name>
<sequence length="325" mass="34071">MEIFEGHRALFRPLVAPVVALGNFDGVHLGHQRLLSRAVELARAGDSDAVAFTFDPHPAAVLAPSKAPPLLTTRARKLELFAEAGLSACVVEPFTAELAALAPEAFLQSILVDIFGARHIVVGYDFTYGRARAGTTETLRAFGAARGIGVDVIAPVEAGGEAISSTRVRALVEAGRVSDAGALLGRSFDVEGAVVRGEGRGRTIGIPTANIEVGGALLPPGGVYAVRADLLGAPLADDAPRRAGWAGVANLGTKPTFGDGGEQTLEVHLLDRSDDLYGKTLRLHFVERLRAEQRFDGVDALVRQIHTDIARARELLGCPAPGAAT</sequence>
<evidence type="ECO:0000256" key="6">
    <source>
        <dbReference type="ARBA" id="ARBA00022679"/>
    </source>
</evidence>
<feature type="domain" description="Riboflavin kinase" evidence="16">
    <location>
        <begin position="183"/>
        <end position="317"/>
    </location>
</feature>
<dbReference type="PANTHER" id="PTHR22749:SF6">
    <property type="entry name" value="RIBOFLAVIN KINASE"/>
    <property type="match status" value="1"/>
</dbReference>
<dbReference type="eggNOG" id="COG0196">
    <property type="taxonomic scope" value="Bacteria"/>
</dbReference>
<comment type="catalytic activity">
    <reaction evidence="14 15">
        <text>FMN + ATP + H(+) = FAD + diphosphate</text>
        <dbReference type="Rhea" id="RHEA:17237"/>
        <dbReference type="ChEBI" id="CHEBI:15378"/>
        <dbReference type="ChEBI" id="CHEBI:30616"/>
        <dbReference type="ChEBI" id="CHEBI:33019"/>
        <dbReference type="ChEBI" id="CHEBI:57692"/>
        <dbReference type="ChEBI" id="CHEBI:58210"/>
        <dbReference type="EC" id="2.7.7.2"/>
    </reaction>
</comment>
<evidence type="ECO:0000256" key="9">
    <source>
        <dbReference type="ARBA" id="ARBA00022777"/>
    </source>
</evidence>
<dbReference type="GO" id="GO:0009398">
    <property type="term" value="P:FMN biosynthetic process"/>
    <property type="evidence" value="ECO:0007669"/>
    <property type="project" value="UniProtKB-UniRule"/>
</dbReference>
<dbReference type="EC" id="2.7.7.2" evidence="15"/>
<dbReference type="SUPFAM" id="SSF52374">
    <property type="entry name" value="Nucleotidylyl transferase"/>
    <property type="match status" value="1"/>
</dbReference>
<evidence type="ECO:0000256" key="12">
    <source>
        <dbReference type="ARBA" id="ARBA00023268"/>
    </source>
</evidence>
<keyword evidence="11 15" id="KW-0067">ATP-binding</keyword>
<comment type="pathway">
    <text evidence="3 15">Cofactor biosynthesis; FMN biosynthesis; FMN from riboflavin (ATP route): step 1/1.</text>
</comment>
<dbReference type="CDD" id="cd02064">
    <property type="entry name" value="FAD_synthetase_N"/>
    <property type="match status" value="1"/>
</dbReference>
<keyword evidence="8 15" id="KW-0547">Nucleotide-binding</keyword>
<dbReference type="GO" id="GO:0008531">
    <property type="term" value="F:riboflavin kinase activity"/>
    <property type="evidence" value="ECO:0007669"/>
    <property type="project" value="UniProtKB-UniRule"/>
</dbReference>
<keyword evidence="18" id="KW-1185">Reference proteome</keyword>
<reference evidence="17 18" key="1">
    <citation type="journal article" date="2010" name="Stand. Genomic Sci.">
        <title>Complete genome sequence of Haliangium ochraceum type strain (SMP-2).</title>
        <authorList>
            <consortium name="US DOE Joint Genome Institute (JGI-PGF)"/>
            <person name="Ivanova N."/>
            <person name="Daum C."/>
            <person name="Lang E."/>
            <person name="Abt B."/>
            <person name="Kopitz M."/>
            <person name="Saunders E."/>
            <person name="Lapidus A."/>
            <person name="Lucas S."/>
            <person name="Glavina Del Rio T."/>
            <person name="Nolan M."/>
            <person name="Tice H."/>
            <person name="Copeland A."/>
            <person name="Cheng J.F."/>
            <person name="Chen F."/>
            <person name="Bruce D."/>
            <person name="Goodwin L."/>
            <person name="Pitluck S."/>
            <person name="Mavromatis K."/>
            <person name="Pati A."/>
            <person name="Mikhailova N."/>
            <person name="Chen A."/>
            <person name="Palaniappan K."/>
            <person name="Land M."/>
            <person name="Hauser L."/>
            <person name="Chang Y.J."/>
            <person name="Jeffries C.D."/>
            <person name="Detter J.C."/>
            <person name="Brettin T."/>
            <person name="Rohde M."/>
            <person name="Goker M."/>
            <person name="Bristow J."/>
            <person name="Markowitz V."/>
            <person name="Eisen J.A."/>
            <person name="Hugenholtz P."/>
            <person name="Kyrpides N.C."/>
            <person name="Klenk H.P."/>
        </authorList>
    </citation>
    <scope>NUCLEOTIDE SEQUENCE [LARGE SCALE GENOMIC DNA]</scope>
    <source>
        <strain evidence="18">DSM 14365 / CIP 107738 / JCM 11303 / AJ 13395 / SMP-2</strain>
    </source>
</reference>
<dbReference type="AlphaFoldDB" id="D0LJC7"/>
<evidence type="ECO:0000256" key="3">
    <source>
        <dbReference type="ARBA" id="ARBA00005201"/>
    </source>
</evidence>
<proteinExistence type="inferred from homology"/>
<evidence type="ECO:0000256" key="8">
    <source>
        <dbReference type="ARBA" id="ARBA00022741"/>
    </source>
</evidence>
<dbReference type="EC" id="2.7.1.26" evidence="15"/>
<dbReference type="GO" id="GO:0006747">
    <property type="term" value="P:FAD biosynthetic process"/>
    <property type="evidence" value="ECO:0007669"/>
    <property type="project" value="UniProtKB-UniRule"/>
</dbReference>
<dbReference type="UniPathway" id="UPA00277">
    <property type="reaction ID" value="UER00407"/>
</dbReference>
<dbReference type="Gene3D" id="3.40.50.620">
    <property type="entry name" value="HUPs"/>
    <property type="match status" value="1"/>
</dbReference>
<dbReference type="FunFam" id="3.40.50.620:FF:000021">
    <property type="entry name" value="Riboflavin biosynthesis protein"/>
    <property type="match status" value="1"/>
</dbReference>
<gene>
    <name evidence="17" type="ordered locus">Hoch_2437</name>
</gene>